<comment type="pathway">
    <text evidence="1">Phospholipid metabolism; phosphatidylinositol phosphate biosynthesis.</text>
</comment>
<feature type="domain" description="PI3K-RBD" evidence="12">
    <location>
        <begin position="181"/>
        <end position="271"/>
    </location>
</feature>
<evidence type="ECO:0000256" key="2">
    <source>
        <dbReference type="ARBA" id="ARBA00006209"/>
    </source>
</evidence>
<keyword evidence="7" id="KW-0067">ATP-binding</keyword>
<dbReference type="FunFam" id="2.60.40.150:FF:000046">
    <property type="entry name" value="Phosphatidylinositol 4,5-bisphosphate 3-kinase catalytic subunit"/>
    <property type="match status" value="1"/>
</dbReference>
<evidence type="ECO:0000313" key="15">
    <source>
        <dbReference type="Proteomes" id="UP000261640"/>
    </source>
</evidence>
<dbReference type="SMART" id="SM00143">
    <property type="entry name" value="PI3K_p85B"/>
    <property type="match status" value="1"/>
</dbReference>
<dbReference type="Gene3D" id="3.30.1010.10">
    <property type="entry name" value="Phosphatidylinositol 3-kinase Catalytic Subunit, Chain A, domain 4"/>
    <property type="match status" value="1"/>
</dbReference>
<evidence type="ECO:0000259" key="12">
    <source>
        <dbReference type="PROSITE" id="PS51546"/>
    </source>
</evidence>
<dbReference type="AlphaFoldDB" id="A0A7N8XJ78"/>
<dbReference type="Gene3D" id="1.25.40.70">
    <property type="entry name" value="Phosphatidylinositol 3-kinase, accessory domain (PIK)"/>
    <property type="match status" value="1"/>
</dbReference>
<dbReference type="EC" id="2.7.1.153" evidence="3"/>
<dbReference type="Pfam" id="PF00613">
    <property type="entry name" value="PI3Ka"/>
    <property type="match status" value="1"/>
</dbReference>
<comment type="similarity">
    <text evidence="2">Belongs to the PI3/PI4-kinase family. Type III PI4K subfamily.</text>
</comment>
<feature type="domain" description="PIK helical" evidence="11">
    <location>
        <begin position="441"/>
        <end position="620"/>
    </location>
</feature>
<dbReference type="InterPro" id="IPR001263">
    <property type="entry name" value="PI3K_accessory_dom"/>
</dbReference>
<feature type="domain" description="PI3K/PI4K catalytic" evidence="9">
    <location>
        <begin position="647"/>
        <end position="928"/>
    </location>
</feature>
<protein>
    <recommendedName>
        <fullName evidence="3">phosphatidylinositol-4,5-bisphosphate 3-kinase</fullName>
        <ecNumber evidence="3">2.7.1.153</ecNumber>
    </recommendedName>
</protein>
<evidence type="ECO:0000259" key="11">
    <source>
        <dbReference type="PROSITE" id="PS51545"/>
    </source>
</evidence>
<comment type="catalytic activity">
    <reaction evidence="8">
        <text>a 1,2-diacyl-sn-glycero-3-phospho-(1D-myo-inositol-4,5-bisphosphate) + ATP = a 1,2-diacyl-sn-glycero-3-phospho-(1D-myo-inositol-3,4,5-trisphosphate) + ADP + H(+)</text>
        <dbReference type="Rhea" id="RHEA:21292"/>
        <dbReference type="ChEBI" id="CHEBI:15378"/>
        <dbReference type="ChEBI" id="CHEBI:30616"/>
        <dbReference type="ChEBI" id="CHEBI:57836"/>
        <dbReference type="ChEBI" id="CHEBI:58456"/>
        <dbReference type="ChEBI" id="CHEBI:456216"/>
        <dbReference type="EC" id="2.7.1.153"/>
    </reaction>
    <physiologicalReaction direction="left-to-right" evidence="8">
        <dbReference type="Rhea" id="RHEA:21293"/>
    </physiologicalReaction>
</comment>
<dbReference type="GO" id="GO:0048015">
    <property type="term" value="P:phosphatidylinositol-mediated signaling"/>
    <property type="evidence" value="ECO:0007669"/>
    <property type="project" value="TreeGrafter"/>
</dbReference>
<dbReference type="CDD" id="cd08693">
    <property type="entry name" value="C2_PI3K_class_I_beta_delta"/>
    <property type="match status" value="1"/>
</dbReference>
<keyword evidence="6" id="KW-0418">Kinase</keyword>
<dbReference type="SMART" id="SM00142">
    <property type="entry name" value="PI3K_C2"/>
    <property type="match status" value="1"/>
</dbReference>
<dbReference type="Gene3D" id="1.10.1070.11">
    <property type="entry name" value="Phosphatidylinositol 3-/4-kinase, catalytic domain"/>
    <property type="match status" value="1"/>
</dbReference>
<dbReference type="PROSITE" id="PS00915">
    <property type="entry name" value="PI3_4_KINASE_1"/>
    <property type="match status" value="1"/>
</dbReference>
<dbReference type="UniPathway" id="UPA00220"/>
<dbReference type="InterPro" id="IPR016024">
    <property type="entry name" value="ARM-type_fold"/>
</dbReference>
<dbReference type="PANTHER" id="PTHR10048">
    <property type="entry name" value="PHOSPHATIDYLINOSITOL KINASE"/>
    <property type="match status" value="1"/>
</dbReference>
<dbReference type="Gene3D" id="3.10.20.770">
    <property type="match status" value="1"/>
</dbReference>
<dbReference type="InterPro" id="IPR000403">
    <property type="entry name" value="PI3/4_kinase_cat_dom"/>
</dbReference>
<sequence>MPPGKYGMQEEWEKEGDQEIMMDFLLPTGIFLKFPVSRNDTIKLVWKNARSEALFTALGDPDAYVFTCINQTAEREELEEESRRISDVRPFMCVLRLVAREGDRVEKLTNTQISLLIGKGLHEFEAQKNHEVNEFRTRMRQFCEEKSQERQMLPWQQWMEYSFPCDLEPCCSLPSTKSRNTKKIFINIKFEACDESFMLQQDPQDLPVALMKSALKKKATVFRSVRLEPEDYTLQVNGSWDFIYGKHPLRQFKSRPPPLPLKKNTSSLWSINEPFYIHLLQGSRVNADEGMKLVVQAGLFHGSELLCKVVTSSEVTVCSEPLWDQKLEFDINVADLPRMSRLCFALYAVIEKAKKPRGTKKKNKKADCPIAWVNTMVFDYKDQLKTGEFLLSTWPSVPDDKSELLNPMGTVEKNPNVDSAAGLLIRFPNIRPHPLYYPPLKVSPLTATKEEHQKLKEIMDNKNYTEFFEDEKELLWKLRYEVCSLYPESLSKLLLITKWNKREDVVQMVGLLRNWPDLPAIHALELLDYSFPDPAVRFFTIRCLKKLSDNELLQYLIQLVQVLKYESYLDCDLTTFLLERALANRRIGHFLFWYLRLDTFAFWADPGSLLLKLLDDLKLCIRQESYLEALSDLLSPLNPSIILAEICAHKCRFMDSKMKPLWLMYGNPWAQGEMVGIIFKNGDDLRQDMLTLQMIQLMENLWKKEGLDLRMSPYGCLSTGNKMGLIEAVKNSDTIANIQRNSSNSAATAAFNKDALLNWLKSKNPEDKLDQAIEEFTLSCAGYCVATYVLGIGDRHNDNIMIRENGQLFHIDFGHFLGNFKRKLGINRERVPFILTYDFVHVIQQGRTNNSEKFERFREYCERAYKILCRNGMLFVNLFAMMKAAGLPELSSFKDIQYLKDSLALGKSEDEALKNFKVKFNEALRESWKTKVNWMMHSLAKDNRP</sequence>
<proteinExistence type="inferred from homology"/>
<dbReference type="FunFam" id="1.10.1070.11:FF:000001">
    <property type="entry name" value="Phosphatidylinositol 4,5-bisphosphate 3-kinase catalytic subunit"/>
    <property type="match status" value="1"/>
</dbReference>
<feature type="domain" description="PI3K-ABD" evidence="10">
    <location>
        <begin position="16"/>
        <end position="101"/>
    </location>
</feature>
<dbReference type="SMART" id="SM00145">
    <property type="entry name" value="PI3Ka"/>
    <property type="match status" value="1"/>
</dbReference>
<evidence type="ECO:0000256" key="7">
    <source>
        <dbReference type="ARBA" id="ARBA00022840"/>
    </source>
</evidence>
<dbReference type="GeneTree" id="ENSGT00940000159079"/>
<reference evidence="14" key="1">
    <citation type="submission" date="2025-08" db="UniProtKB">
        <authorList>
            <consortium name="Ensembl"/>
        </authorList>
    </citation>
    <scope>IDENTIFICATION</scope>
</reference>
<dbReference type="SUPFAM" id="SSF48371">
    <property type="entry name" value="ARM repeat"/>
    <property type="match status" value="1"/>
</dbReference>
<dbReference type="Pfam" id="PF02192">
    <property type="entry name" value="PI3K_p85B"/>
    <property type="match status" value="1"/>
</dbReference>
<keyword evidence="15" id="KW-1185">Reference proteome</keyword>
<dbReference type="InterPro" id="IPR000341">
    <property type="entry name" value="PI3K_Ras-bd_dom"/>
</dbReference>
<dbReference type="SMART" id="SM00146">
    <property type="entry name" value="PI3Kc"/>
    <property type="match status" value="1"/>
</dbReference>
<dbReference type="PROSITE" id="PS51547">
    <property type="entry name" value="C2_PI3K"/>
    <property type="match status" value="1"/>
</dbReference>
<dbReference type="GO" id="GO:0043491">
    <property type="term" value="P:phosphatidylinositol 3-kinase/protein kinase B signal transduction"/>
    <property type="evidence" value="ECO:0007669"/>
    <property type="project" value="TreeGrafter"/>
</dbReference>
<dbReference type="Proteomes" id="UP000261640">
    <property type="component" value="Unplaced"/>
</dbReference>
<dbReference type="InterPro" id="IPR042236">
    <property type="entry name" value="PI3K_accessory_sf"/>
</dbReference>
<dbReference type="SUPFAM" id="SSF56112">
    <property type="entry name" value="Protein kinase-like (PK-like)"/>
    <property type="match status" value="1"/>
</dbReference>
<dbReference type="InterPro" id="IPR036940">
    <property type="entry name" value="PI3/4_kinase_cat_sf"/>
</dbReference>
<dbReference type="InterPro" id="IPR003113">
    <property type="entry name" value="PI3K_ABD"/>
</dbReference>
<dbReference type="SUPFAM" id="SSF54236">
    <property type="entry name" value="Ubiquitin-like"/>
    <property type="match status" value="1"/>
</dbReference>
<dbReference type="GO" id="GO:0005737">
    <property type="term" value="C:cytoplasm"/>
    <property type="evidence" value="ECO:0007669"/>
    <property type="project" value="TreeGrafter"/>
</dbReference>
<feature type="domain" description="C2 PI3K-type" evidence="13">
    <location>
        <begin position="271"/>
        <end position="428"/>
    </location>
</feature>
<dbReference type="PROSITE" id="PS50290">
    <property type="entry name" value="PI3_4_KINASE_3"/>
    <property type="match status" value="1"/>
</dbReference>
<dbReference type="PROSITE" id="PS51546">
    <property type="entry name" value="PI3K_RBD"/>
    <property type="match status" value="1"/>
</dbReference>
<dbReference type="InterPro" id="IPR029071">
    <property type="entry name" value="Ubiquitin-like_domsf"/>
</dbReference>
<dbReference type="GO" id="GO:0005524">
    <property type="term" value="F:ATP binding"/>
    <property type="evidence" value="ECO:0007669"/>
    <property type="project" value="UniProtKB-KW"/>
</dbReference>
<dbReference type="PROSITE" id="PS51544">
    <property type="entry name" value="PI3K_ABD"/>
    <property type="match status" value="1"/>
</dbReference>
<dbReference type="InterPro" id="IPR011009">
    <property type="entry name" value="Kinase-like_dom_sf"/>
</dbReference>
<name>A0A7N8XJ78_9TELE</name>
<evidence type="ECO:0000256" key="1">
    <source>
        <dbReference type="ARBA" id="ARBA00004805"/>
    </source>
</evidence>
<dbReference type="GO" id="GO:0005886">
    <property type="term" value="C:plasma membrane"/>
    <property type="evidence" value="ECO:0007669"/>
    <property type="project" value="TreeGrafter"/>
</dbReference>
<evidence type="ECO:0000256" key="8">
    <source>
        <dbReference type="ARBA" id="ARBA00023981"/>
    </source>
</evidence>
<evidence type="ECO:0000259" key="10">
    <source>
        <dbReference type="PROSITE" id="PS51544"/>
    </source>
</evidence>
<evidence type="ECO:0000259" key="13">
    <source>
        <dbReference type="PROSITE" id="PS51547"/>
    </source>
</evidence>
<dbReference type="GO" id="GO:0016477">
    <property type="term" value="P:cell migration"/>
    <property type="evidence" value="ECO:0007669"/>
    <property type="project" value="TreeGrafter"/>
</dbReference>
<organism evidence="14 15">
    <name type="scientific">Mastacembelus armatus</name>
    <name type="common">zig-zag eel</name>
    <dbReference type="NCBI Taxonomy" id="205130"/>
    <lineage>
        <taxon>Eukaryota</taxon>
        <taxon>Metazoa</taxon>
        <taxon>Chordata</taxon>
        <taxon>Craniata</taxon>
        <taxon>Vertebrata</taxon>
        <taxon>Euteleostomi</taxon>
        <taxon>Actinopterygii</taxon>
        <taxon>Neopterygii</taxon>
        <taxon>Teleostei</taxon>
        <taxon>Neoteleostei</taxon>
        <taxon>Acanthomorphata</taxon>
        <taxon>Anabantaria</taxon>
        <taxon>Synbranchiformes</taxon>
        <taxon>Mastacembelidae</taxon>
        <taxon>Mastacembelus</taxon>
    </lineage>
</organism>
<dbReference type="Gene3D" id="2.60.40.150">
    <property type="entry name" value="C2 domain"/>
    <property type="match status" value="1"/>
</dbReference>
<dbReference type="GO" id="GO:0016303">
    <property type="term" value="F:1-phosphatidylinositol-3-kinase activity"/>
    <property type="evidence" value="ECO:0007669"/>
    <property type="project" value="TreeGrafter"/>
</dbReference>
<dbReference type="PANTHER" id="PTHR10048:SF35">
    <property type="entry name" value="PHOSPHATIDYLINOSITOL 4,5-BISPHOSPHATE 3-KINASE CATALYTIC SUBUNIT DELTA ISOFORM"/>
    <property type="match status" value="1"/>
</dbReference>
<dbReference type="PROSITE" id="PS00916">
    <property type="entry name" value="PI3_4_KINASE_2"/>
    <property type="match status" value="1"/>
</dbReference>
<dbReference type="Pfam" id="PF00454">
    <property type="entry name" value="PI3_PI4_kinase"/>
    <property type="match status" value="1"/>
</dbReference>
<dbReference type="InterPro" id="IPR035892">
    <property type="entry name" value="C2_domain_sf"/>
</dbReference>
<keyword evidence="4" id="KW-0808">Transferase</keyword>
<dbReference type="InterPro" id="IPR018936">
    <property type="entry name" value="PI3/4_kinase_CS"/>
</dbReference>
<dbReference type="SUPFAM" id="SSF49562">
    <property type="entry name" value="C2 domain (Calcium/lipid-binding domain, CaLB)"/>
    <property type="match status" value="1"/>
</dbReference>
<evidence type="ECO:0000256" key="5">
    <source>
        <dbReference type="ARBA" id="ARBA00022741"/>
    </source>
</evidence>
<evidence type="ECO:0000256" key="4">
    <source>
        <dbReference type="ARBA" id="ARBA00022679"/>
    </source>
</evidence>
<dbReference type="Ensembl" id="ENSMAMT00000051625.1">
    <property type="protein sequence ID" value="ENSMAMP00000051815.1"/>
    <property type="gene ID" value="ENSMAMG00000009757.2"/>
</dbReference>
<accession>A0A7N8XJ78</accession>
<dbReference type="Pfam" id="PF00792">
    <property type="entry name" value="PI3K_C2"/>
    <property type="match status" value="1"/>
</dbReference>
<dbReference type="GO" id="GO:0046934">
    <property type="term" value="F:1-phosphatidylinositol-4,5-bisphosphate 3-kinase activity"/>
    <property type="evidence" value="ECO:0007669"/>
    <property type="project" value="UniProtKB-EC"/>
</dbReference>
<evidence type="ECO:0000259" key="9">
    <source>
        <dbReference type="PROSITE" id="PS50290"/>
    </source>
</evidence>
<evidence type="ECO:0000256" key="6">
    <source>
        <dbReference type="ARBA" id="ARBA00022777"/>
    </source>
</evidence>
<dbReference type="GO" id="GO:0035005">
    <property type="term" value="F:1-phosphatidylinositol-4-phosphate 3-kinase activity"/>
    <property type="evidence" value="ECO:0007669"/>
    <property type="project" value="TreeGrafter"/>
</dbReference>
<reference evidence="14" key="2">
    <citation type="submission" date="2025-09" db="UniProtKB">
        <authorList>
            <consortium name="Ensembl"/>
        </authorList>
    </citation>
    <scope>IDENTIFICATION</scope>
</reference>
<evidence type="ECO:0000256" key="3">
    <source>
        <dbReference type="ARBA" id="ARBA00012010"/>
    </source>
</evidence>
<keyword evidence="5" id="KW-0547">Nucleotide-binding</keyword>
<dbReference type="InterPro" id="IPR002420">
    <property type="entry name" value="PI3K-type_C2_dom"/>
</dbReference>
<dbReference type="PROSITE" id="PS51545">
    <property type="entry name" value="PIK_HELICAL"/>
    <property type="match status" value="1"/>
</dbReference>
<evidence type="ECO:0000313" key="14">
    <source>
        <dbReference type="Ensembl" id="ENSMAMP00000051815.1"/>
    </source>
</evidence>
<dbReference type="Pfam" id="PF00794">
    <property type="entry name" value="PI3K_rbd"/>
    <property type="match status" value="1"/>
</dbReference>
<dbReference type="InterPro" id="IPR015433">
    <property type="entry name" value="PI3/4_kinase"/>
</dbReference>
<dbReference type="GO" id="GO:0005942">
    <property type="term" value="C:phosphatidylinositol 3-kinase complex"/>
    <property type="evidence" value="ECO:0007669"/>
    <property type="project" value="TreeGrafter"/>
</dbReference>